<dbReference type="PANTHER" id="PTHR42886:SF42">
    <property type="entry name" value="ALPHA_BETA-HYDROLASES SUPERFAMILY PROTEIN"/>
    <property type="match status" value="1"/>
</dbReference>
<organism evidence="2 3">
    <name type="scientific">Candidatus Desulfacyla euxinica</name>
    <dbReference type="NCBI Taxonomy" id="2841693"/>
    <lineage>
        <taxon>Bacteria</taxon>
        <taxon>Deltaproteobacteria</taxon>
        <taxon>Candidatus Desulfacyla</taxon>
    </lineage>
</organism>
<dbReference type="GO" id="GO:0052689">
    <property type="term" value="F:carboxylic ester hydrolase activity"/>
    <property type="evidence" value="ECO:0007669"/>
    <property type="project" value="TreeGrafter"/>
</dbReference>
<feature type="non-terminal residue" evidence="2">
    <location>
        <position position="225"/>
    </location>
</feature>
<dbReference type="GO" id="GO:0006654">
    <property type="term" value="P:phosphatidic acid biosynthetic process"/>
    <property type="evidence" value="ECO:0007669"/>
    <property type="project" value="TreeGrafter"/>
</dbReference>
<dbReference type="GO" id="GO:0042171">
    <property type="term" value="F:lysophosphatidic acid acyltransferase activity"/>
    <property type="evidence" value="ECO:0007669"/>
    <property type="project" value="TreeGrafter"/>
</dbReference>
<dbReference type="PRINTS" id="PR00111">
    <property type="entry name" value="ABHYDROLASE"/>
</dbReference>
<feature type="domain" description="AB hydrolase-1" evidence="1">
    <location>
        <begin position="5"/>
        <end position="215"/>
    </location>
</feature>
<dbReference type="EMBL" id="JACNJD010000304">
    <property type="protein sequence ID" value="MBC8178691.1"/>
    <property type="molecule type" value="Genomic_DNA"/>
</dbReference>
<dbReference type="PANTHER" id="PTHR42886">
    <property type="entry name" value="RE40534P-RELATED"/>
    <property type="match status" value="1"/>
</dbReference>
<name>A0A8J6N1P3_9DELT</name>
<dbReference type="AlphaFoldDB" id="A0A8J6N1P3"/>
<dbReference type="SUPFAM" id="SSF53474">
    <property type="entry name" value="alpha/beta-Hydrolases"/>
    <property type="match status" value="1"/>
</dbReference>
<evidence type="ECO:0000313" key="2">
    <source>
        <dbReference type="EMBL" id="MBC8178691.1"/>
    </source>
</evidence>
<accession>A0A8J6N1P3</accession>
<keyword evidence="2" id="KW-0378">Hydrolase</keyword>
<evidence type="ECO:0000259" key="1">
    <source>
        <dbReference type="Pfam" id="PF12697"/>
    </source>
</evidence>
<comment type="caution">
    <text evidence="2">The sequence shown here is derived from an EMBL/GenBank/DDBJ whole genome shotgun (WGS) entry which is preliminary data.</text>
</comment>
<gene>
    <name evidence="2" type="ORF">H8E19_14905</name>
</gene>
<reference evidence="2 3" key="1">
    <citation type="submission" date="2020-08" db="EMBL/GenBank/DDBJ databases">
        <title>Bridging the membrane lipid divide: bacteria of the FCB group superphylum have the potential to synthesize archaeal ether lipids.</title>
        <authorList>
            <person name="Villanueva L."/>
            <person name="Von Meijenfeldt F.A.B."/>
            <person name="Westbye A.B."/>
            <person name="Yadav S."/>
            <person name="Hopmans E.C."/>
            <person name="Dutilh B.E."/>
            <person name="Sinninghe Damste J.S."/>
        </authorList>
    </citation>
    <scope>NUCLEOTIDE SEQUENCE [LARGE SCALE GENOMIC DNA]</scope>
    <source>
        <strain evidence="2">NIOZ-UU27</strain>
    </source>
</reference>
<evidence type="ECO:0000313" key="3">
    <source>
        <dbReference type="Proteomes" id="UP000650524"/>
    </source>
</evidence>
<dbReference type="InterPro" id="IPR029058">
    <property type="entry name" value="AB_hydrolase_fold"/>
</dbReference>
<sequence>MADKIVMIHGMWGGGWCWENFKNFFEQRGYECFTPTLRLHDVSPLDDPHPDLGETSLLDYAQDLEKFIRNLDEKPILIGHSMGGLLAQILGSRGLAKAIVLLTSASPSGVNALKFSVIKSFWSILTTWGFWRKPQRLSFKTAVYSILHLLSEEEQRDIYDKFVYESGRAAGEIGFWLLDFTGASKVDQSKVTCPVLIISGAEDRMTPVSLSKKMAKKYNGTYKEF</sequence>
<dbReference type="GO" id="GO:0055088">
    <property type="term" value="P:lipid homeostasis"/>
    <property type="evidence" value="ECO:0007669"/>
    <property type="project" value="TreeGrafter"/>
</dbReference>
<protein>
    <submittedName>
        <fullName evidence="2">Alpha/beta hydrolase</fullName>
    </submittedName>
</protein>
<dbReference type="Pfam" id="PF12697">
    <property type="entry name" value="Abhydrolase_6"/>
    <property type="match status" value="1"/>
</dbReference>
<dbReference type="InterPro" id="IPR000073">
    <property type="entry name" value="AB_hydrolase_1"/>
</dbReference>
<dbReference type="Gene3D" id="3.40.50.1820">
    <property type="entry name" value="alpha/beta hydrolase"/>
    <property type="match status" value="1"/>
</dbReference>
<dbReference type="Proteomes" id="UP000650524">
    <property type="component" value="Unassembled WGS sequence"/>
</dbReference>
<proteinExistence type="predicted"/>